<evidence type="ECO:0000313" key="2">
    <source>
        <dbReference type="Proteomes" id="UP001063166"/>
    </source>
</evidence>
<proteinExistence type="predicted"/>
<name>A0A9P3PIQ8_LYOSH</name>
<sequence>MCRNRRFRNASAVKPLRLTWLCGLRREGCHCLSIYETFRAPVSLCDFVLLFRIFYGLSGGIHGGHRQCARS</sequence>
<evidence type="ECO:0000313" key="1">
    <source>
        <dbReference type="EMBL" id="GLB36695.1"/>
    </source>
</evidence>
<keyword evidence="2" id="KW-1185">Reference proteome</keyword>
<reference evidence="1" key="1">
    <citation type="submission" date="2022-07" db="EMBL/GenBank/DDBJ databases">
        <title>The genome of Lyophyllum shimeji provides insight into the initial evolution of ectomycorrhizal fungal genome.</title>
        <authorList>
            <person name="Kobayashi Y."/>
            <person name="Shibata T."/>
            <person name="Hirakawa H."/>
            <person name="Shigenobu S."/>
            <person name="Nishiyama T."/>
            <person name="Yamada A."/>
            <person name="Hasebe M."/>
            <person name="Kawaguchi M."/>
        </authorList>
    </citation>
    <scope>NUCLEOTIDE SEQUENCE</scope>
    <source>
        <strain evidence="1">AT787</strain>
    </source>
</reference>
<gene>
    <name evidence="1" type="ORF">LshimejAT787_0309820</name>
</gene>
<comment type="caution">
    <text evidence="1">The sequence shown here is derived from an EMBL/GenBank/DDBJ whole genome shotgun (WGS) entry which is preliminary data.</text>
</comment>
<dbReference type="Proteomes" id="UP001063166">
    <property type="component" value="Unassembled WGS sequence"/>
</dbReference>
<organism evidence="1 2">
    <name type="scientific">Lyophyllum shimeji</name>
    <name type="common">Hon-shimeji</name>
    <name type="synonym">Tricholoma shimeji</name>
    <dbReference type="NCBI Taxonomy" id="47721"/>
    <lineage>
        <taxon>Eukaryota</taxon>
        <taxon>Fungi</taxon>
        <taxon>Dikarya</taxon>
        <taxon>Basidiomycota</taxon>
        <taxon>Agaricomycotina</taxon>
        <taxon>Agaricomycetes</taxon>
        <taxon>Agaricomycetidae</taxon>
        <taxon>Agaricales</taxon>
        <taxon>Tricholomatineae</taxon>
        <taxon>Lyophyllaceae</taxon>
        <taxon>Lyophyllum</taxon>
    </lineage>
</organism>
<dbReference type="AlphaFoldDB" id="A0A9P3PIQ8"/>
<protein>
    <submittedName>
        <fullName evidence="1">Uncharacterized protein</fullName>
    </submittedName>
</protein>
<accession>A0A9P3PIQ8</accession>
<dbReference type="EMBL" id="BRPK01000003">
    <property type="protein sequence ID" value="GLB36695.1"/>
    <property type="molecule type" value="Genomic_DNA"/>
</dbReference>